<accession>A0A7J6MQP1</accession>
<dbReference type="AlphaFoldDB" id="A0A7J6MQP1"/>
<sequence length="438" mass="48455">MDRRRSTPSSSLRQDPSAVRKSHWVEYNGEEVASLVLRVSKCNDVAVCPFAAIPLDIMHDAVLSYLRYDKPVDNCIFVCGGCSSNSKRSESYLSSVEVYDPYSKAGRRAPSMSGPRVDAAAVFVGGYLYVVGGYRVDFFRPPQPLGCVEVYNPWLNEWQCLASTMQIPRFAHSLAVVDNRYLYAIGGSTRERLVSLVEVFDTHTNQWVQDGDRINLPEPLAAPRVLEKDGRLYIIGGILMVDLPFQSDLIYILDTTVKPHTWSVLSVRLSVGRSACGVAWLDECKSTIGIFGGYVSINGYFEEVATSEVVSLKDAHLVPRLQASRADCRAVTVGSCVFLVGGYEDDDTDSIFSDSSETLAEFNDFLELFGADTDSRSSTHYSDSHHYCQAERPLTAASDKALLFDLSEWGWVKDDERTCMFTGRTCAAVCLGSAFPTT</sequence>
<evidence type="ECO:0000313" key="5">
    <source>
        <dbReference type="Proteomes" id="UP000570595"/>
    </source>
</evidence>
<dbReference type="Gene3D" id="2.120.10.80">
    <property type="entry name" value="Kelch-type beta propeller"/>
    <property type="match status" value="2"/>
</dbReference>
<dbReference type="Pfam" id="PF01344">
    <property type="entry name" value="Kelch_1"/>
    <property type="match status" value="3"/>
</dbReference>
<reference evidence="5 6" key="1">
    <citation type="submission" date="2020-04" db="EMBL/GenBank/DDBJ databases">
        <title>Perkinsus olseni comparative genomics.</title>
        <authorList>
            <person name="Bogema D.R."/>
        </authorList>
    </citation>
    <scope>NUCLEOTIDE SEQUENCE [LARGE SCALE GENOMIC DNA]</scope>
    <source>
        <strain evidence="3">ATCC PRA-179</strain>
        <strain evidence="4">ATCC PRA-31</strain>
    </source>
</reference>
<dbReference type="EMBL" id="JABANN010000040">
    <property type="protein sequence ID" value="KAF4673895.1"/>
    <property type="molecule type" value="Genomic_DNA"/>
</dbReference>
<dbReference type="InterPro" id="IPR015915">
    <property type="entry name" value="Kelch-typ_b-propeller"/>
</dbReference>
<dbReference type="InterPro" id="IPR006652">
    <property type="entry name" value="Kelch_1"/>
</dbReference>
<evidence type="ECO:0000256" key="2">
    <source>
        <dbReference type="ARBA" id="ARBA00022737"/>
    </source>
</evidence>
<keyword evidence="2" id="KW-0677">Repeat</keyword>
<proteinExistence type="predicted"/>
<dbReference type="OrthoDB" id="191037at2759"/>
<evidence type="ECO:0000313" key="4">
    <source>
        <dbReference type="EMBL" id="KAF4673895.1"/>
    </source>
</evidence>
<gene>
    <name evidence="4" type="primary">KLHL13_2</name>
    <name evidence="3" type="synonym">KLHL13_3</name>
    <name evidence="4" type="ORF">FOL46_006303</name>
    <name evidence="3" type="ORF">FOZ61_006574</name>
</gene>
<name>A0A7J6MQP1_PEROL</name>
<protein>
    <submittedName>
        <fullName evidence="4">Kelch-like</fullName>
    </submittedName>
</protein>
<dbReference type="EMBL" id="JABAHT010000038">
    <property type="protein sequence ID" value="KAF4668335.1"/>
    <property type="molecule type" value="Genomic_DNA"/>
</dbReference>
<comment type="caution">
    <text evidence="4">The sequence shown here is derived from an EMBL/GenBank/DDBJ whole genome shotgun (WGS) entry which is preliminary data.</text>
</comment>
<dbReference type="SUPFAM" id="SSF117281">
    <property type="entry name" value="Kelch motif"/>
    <property type="match status" value="2"/>
</dbReference>
<evidence type="ECO:0000313" key="6">
    <source>
        <dbReference type="Proteomes" id="UP000572268"/>
    </source>
</evidence>
<evidence type="ECO:0000256" key="1">
    <source>
        <dbReference type="ARBA" id="ARBA00022441"/>
    </source>
</evidence>
<dbReference type="PANTHER" id="PTHR24412">
    <property type="entry name" value="KELCH PROTEIN"/>
    <property type="match status" value="1"/>
</dbReference>
<keyword evidence="1" id="KW-0880">Kelch repeat</keyword>
<dbReference type="Proteomes" id="UP000570595">
    <property type="component" value="Unassembled WGS sequence"/>
</dbReference>
<dbReference type="Proteomes" id="UP000572268">
    <property type="component" value="Unassembled WGS sequence"/>
</dbReference>
<dbReference type="SMART" id="SM00612">
    <property type="entry name" value="Kelch"/>
    <property type="match status" value="4"/>
</dbReference>
<evidence type="ECO:0000313" key="3">
    <source>
        <dbReference type="EMBL" id="KAF4668335.1"/>
    </source>
</evidence>
<dbReference type="PANTHER" id="PTHR24412:SF497">
    <property type="entry name" value="KELCH-LIKE PROTEIN 18"/>
    <property type="match status" value="1"/>
</dbReference>
<organism evidence="4 6">
    <name type="scientific">Perkinsus olseni</name>
    <name type="common">Perkinsus atlanticus</name>
    <dbReference type="NCBI Taxonomy" id="32597"/>
    <lineage>
        <taxon>Eukaryota</taxon>
        <taxon>Sar</taxon>
        <taxon>Alveolata</taxon>
        <taxon>Perkinsozoa</taxon>
        <taxon>Perkinsea</taxon>
        <taxon>Perkinsida</taxon>
        <taxon>Perkinsidae</taxon>
        <taxon>Perkinsus</taxon>
    </lineage>
</organism>